<keyword evidence="6" id="KW-0547">Nucleotide-binding</keyword>
<reference evidence="12" key="1">
    <citation type="submission" date="2021-01" db="EMBL/GenBank/DDBJ databases">
        <title>Genome public.</title>
        <authorList>
            <person name="Liu C."/>
            <person name="Sun Q."/>
        </authorList>
    </citation>
    <scope>NUCLEOTIDE SEQUENCE [LARGE SCALE GENOMIC DNA]</scope>
    <source>
        <strain evidence="12">YIM B02556</strain>
    </source>
</reference>
<evidence type="ECO:0000256" key="6">
    <source>
        <dbReference type="ARBA" id="ARBA00022741"/>
    </source>
</evidence>
<evidence type="ECO:0000256" key="1">
    <source>
        <dbReference type="ARBA" id="ARBA00000642"/>
    </source>
</evidence>
<feature type="region of interest" description="Disordered" evidence="10">
    <location>
        <begin position="1"/>
        <end position="21"/>
    </location>
</feature>
<keyword evidence="8" id="KW-0067">ATP-binding</keyword>
<evidence type="ECO:0000256" key="10">
    <source>
        <dbReference type="SAM" id="MobiDB-lite"/>
    </source>
</evidence>
<evidence type="ECO:0000313" key="11">
    <source>
        <dbReference type="EMBL" id="MBK1838736.1"/>
    </source>
</evidence>
<proteinExistence type="inferred from homology"/>
<comment type="subunit">
    <text evidence="3">Monomer.</text>
</comment>
<keyword evidence="7 9" id="KW-0418">Kinase</keyword>
<evidence type="ECO:0000256" key="8">
    <source>
        <dbReference type="ARBA" id="ARBA00022840"/>
    </source>
</evidence>
<dbReference type="EC" id="2.7.2.3" evidence="4 9"/>
<dbReference type="InterPro" id="IPR036043">
    <property type="entry name" value="Phosphoglycerate_kinase_sf"/>
</dbReference>
<dbReference type="InterPro" id="IPR015824">
    <property type="entry name" value="Phosphoglycerate_kinase_N"/>
</dbReference>
<keyword evidence="5 9" id="KW-0808">Transferase</keyword>
<evidence type="ECO:0000256" key="3">
    <source>
        <dbReference type="ARBA" id="ARBA00011245"/>
    </source>
</evidence>
<evidence type="ECO:0000313" key="12">
    <source>
        <dbReference type="Proteomes" id="UP000652760"/>
    </source>
</evidence>
<dbReference type="EMBL" id="JAENHM010000044">
    <property type="protein sequence ID" value="MBK1838736.1"/>
    <property type="molecule type" value="Genomic_DNA"/>
</dbReference>
<evidence type="ECO:0000256" key="9">
    <source>
        <dbReference type="RuleBase" id="RU000532"/>
    </source>
</evidence>
<dbReference type="GO" id="GO:0016301">
    <property type="term" value="F:kinase activity"/>
    <property type="evidence" value="ECO:0007669"/>
    <property type="project" value="UniProtKB-KW"/>
</dbReference>
<evidence type="ECO:0000256" key="4">
    <source>
        <dbReference type="ARBA" id="ARBA00013061"/>
    </source>
</evidence>
<protein>
    <recommendedName>
        <fullName evidence="4 9">Phosphoglycerate kinase</fullName>
        <ecNumber evidence="4 9">2.7.2.3</ecNumber>
    </recommendedName>
</protein>
<name>A0ABS1F5Q7_9PROT</name>
<comment type="similarity">
    <text evidence="2 9">Belongs to the phosphoglycerate kinase family.</text>
</comment>
<evidence type="ECO:0000256" key="2">
    <source>
        <dbReference type="ARBA" id="ARBA00008982"/>
    </source>
</evidence>
<dbReference type="PRINTS" id="PR00477">
    <property type="entry name" value="PHGLYCKINASE"/>
</dbReference>
<dbReference type="Gene3D" id="3.40.50.1260">
    <property type="entry name" value="Phosphoglycerate kinase, N-terminal domain"/>
    <property type="match status" value="1"/>
</dbReference>
<evidence type="ECO:0000256" key="5">
    <source>
        <dbReference type="ARBA" id="ARBA00022679"/>
    </source>
</evidence>
<dbReference type="InterPro" id="IPR001576">
    <property type="entry name" value="Phosphoglycerate_kinase"/>
</dbReference>
<dbReference type="SUPFAM" id="SSF53748">
    <property type="entry name" value="Phosphoglycerate kinase"/>
    <property type="match status" value="1"/>
</dbReference>
<sequence>MLTTDVRGNQGSRPASRPAGRLHLITGGRDAAAPSRPTLFTPARKAGRPDHAACAIVGGSALATKLDLLGRLVTRVDVLALGGGVANTVLAATGTDMGASLCDYGLIDEARKLLDRAKACGCELLLPVDVVVASDARSGTEDRIVPCAAIGPEDMVLDIGPATIARLTACVEAARIVVWTGPLGVYEIAPFDGGTDALAWFIARRTRDNGLRSVAAGDDTIAALTAAGVENRFSELTSRDALPDRLDAATPRAVPA</sequence>
<accession>A0ABS1F5Q7</accession>
<gene>
    <name evidence="11" type="primary">pgk</name>
    <name evidence="11" type="ORF">JHL17_15055</name>
</gene>
<dbReference type="Proteomes" id="UP000652760">
    <property type="component" value="Unassembled WGS sequence"/>
</dbReference>
<comment type="caution">
    <text evidence="11">The sequence shown here is derived from an EMBL/GenBank/DDBJ whole genome shotgun (WGS) entry which is preliminary data.</text>
</comment>
<dbReference type="Pfam" id="PF00162">
    <property type="entry name" value="PGK"/>
    <property type="match status" value="1"/>
</dbReference>
<feature type="compositionally biased region" description="Polar residues" evidence="10">
    <location>
        <begin position="1"/>
        <end position="13"/>
    </location>
</feature>
<keyword evidence="12" id="KW-1185">Reference proteome</keyword>
<dbReference type="PANTHER" id="PTHR11406:SF23">
    <property type="entry name" value="PHOSPHOGLYCERATE KINASE 1, CHLOROPLASTIC-RELATED"/>
    <property type="match status" value="1"/>
</dbReference>
<dbReference type="PANTHER" id="PTHR11406">
    <property type="entry name" value="PHOSPHOGLYCERATE KINASE"/>
    <property type="match status" value="1"/>
</dbReference>
<dbReference type="RefSeq" id="WP_200194305.1">
    <property type="nucleotide sequence ID" value="NZ_JAENHM010000044.1"/>
</dbReference>
<organism evidence="11 12">
    <name type="scientific">Azospirillum endophyticum</name>
    <dbReference type="NCBI Taxonomy" id="2800326"/>
    <lineage>
        <taxon>Bacteria</taxon>
        <taxon>Pseudomonadati</taxon>
        <taxon>Pseudomonadota</taxon>
        <taxon>Alphaproteobacteria</taxon>
        <taxon>Rhodospirillales</taxon>
        <taxon>Azospirillaceae</taxon>
        <taxon>Azospirillum</taxon>
    </lineage>
</organism>
<comment type="catalytic activity">
    <reaction evidence="1 9">
        <text>(2R)-3-phosphoglycerate + ATP = (2R)-3-phospho-glyceroyl phosphate + ADP</text>
        <dbReference type="Rhea" id="RHEA:14801"/>
        <dbReference type="ChEBI" id="CHEBI:30616"/>
        <dbReference type="ChEBI" id="CHEBI:57604"/>
        <dbReference type="ChEBI" id="CHEBI:58272"/>
        <dbReference type="ChEBI" id="CHEBI:456216"/>
        <dbReference type="EC" id="2.7.2.3"/>
    </reaction>
</comment>
<evidence type="ECO:0000256" key="7">
    <source>
        <dbReference type="ARBA" id="ARBA00022777"/>
    </source>
</evidence>